<dbReference type="PROSITE" id="PS00687">
    <property type="entry name" value="ALDEHYDE_DEHYDR_GLU"/>
    <property type="match status" value="1"/>
</dbReference>
<gene>
    <name evidence="5" type="ORF">GCM10009788_16920</name>
</gene>
<sequence>MTTVDEVAAFVAGLDLDDRCAAFVGGEVLRSDGDTIDVEDPATGKVLVATGEAGADLVDRAVLGAAEAFRGPWGTMRHSERGRALRRVADLLRENAGMLADLESIDTGKPLSQARSDVETSARYFEFYAGVADKNHGETIPTRSDELVYTVREPYGVVAHVTPWNSPLSQLCRGAAPSLACGNTVVVKPSEVTPLSTLVFARLLDRSGILPRDVLTVALGRGPTTGAAVVQHPAVGHIAFTGSVPTGTAIMTMAAQRMVGCNLELGGKSPTIVLADADLQKAARAGAAAAIRNSGQSCFATTRMLVHSSRYDEFVERCAEEMGNLSVGPGLTDPDLGPLSSGPHLAKVRSMVEAAVGEGAEVAAGGPDALDQPTGHFHAPTLLVGVDNAMTIAQNEVFGPVQSVIRFDDVDEAVAIANDSRYGLAAGVFTNDLTSAHALAGRLEAGQVQINRYPAGDVSTPFGGYKASGIGREKGVEAMHHYSQLKTVIIDLPEERWRGRTA</sequence>
<organism evidence="5 6">
    <name type="scientific">Nocardioides humi</name>
    <dbReference type="NCBI Taxonomy" id="449461"/>
    <lineage>
        <taxon>Bacteria</taxon>
        <taxon>Bacillati</taxon>
        <taxon>Actinomycetota</taxon>
        <taxon>Actinomycetes</taxon>
        <taxon>Propionibacteriales</taxon>
        <taxon>Nocardioidaceae</taxon>
        <taxon>Nocardioides</taxon>
    </lineage>
</organism>
<evidence type="ECO:0000256" key="2">
    <source>
        <dbReference type="PROSITE-ProRule" id="PRU10007"/>
    </source>
</evidence>
<keyword evidence="1 3" id="KW-0560">Oxidoreductase</keyword>
<dbReference type="RefSeq" id="WP_219996029.1">
    <property type="nucleotide sequence ID" value="NZ_BAAAOR010000014.1"/>
</dbReference>
<accession>A0ABN2A7A3</accession>
<dbReference type="InterPro" id="IPR016163">
    <property type="entry name" value="Ald_DH_C"/>
</dbReference>
<dbReference type="Gene3D" id="3.40.309.10">
    <property type="entry name" value="Aldehyde Dehydrogenase, Chain A, domain 2"/>
    <property type="match status" value="1"/>
</dbReference>
<dbReference type="PANTHER" id="PTHR11699">
    <property type="entry name" value="ALDEHYDE DEHYDROGENASE-RELATED"/>
    <property type="match status" value="1"/>
</dbReference>
<dbReference type="Proteomes" id="UP001500842">
    <property type="component" value="Unassembled WGS sequence"/>
</dbReference>
<dbReference type="SUPFAM" id="SSF53720">
    <property type="entry name" value="ALDH-like"/>
    <property type="match status" value="1"/>
</dbReference>
<comment type="similarity">
    <text evidence="3">Belongs to the aldehyde dehydrogenase family.</text>
</comment>
<dbReference type="InterPro" id="IPR016162">
    <property type="entry name" value="Ald_DH_N"/>
</dbReference>
<comment type="caution">
    <text evidence="5">The sequence shown here is derived from an EMBL/GenBank/DDBJ whole genome shotgun (WGS) entry which is preliminary data.</text>
</comment>
<feature type="domain" description="Aldehyde dehydrogenase" evidence="4">
    <location>
        <begin position="31"/>
        <end position="488"/>
    </location>
</feature>
<proteinExistence type="inferred from homology"/>
<dbReference type="Gene3D" id="3.40.605.10">
    <property type="entry name" value="Aldehyde Dehydrogenase, Chain A, domain 1"/>
    <property type="match status" value="1"/>
</dbReference>
<dbReference type="Pfam" id="PF00171">
    <property type="entry name" value="Aldedh"/>
    <property type="match status" value="1"/>
</dbReference>
<protein>
    <submittedName>
        <fullName evidence="5">Aldehyde dehydrogenase family protein</fullName>
    </submittedName>
</protein>
<evidence type="ECO:0000313" key="6">
    <source>
        <dbReference type="Proteomes" id="UP001500842"/>
    </source>
</evidence>
<evidence type="ECO:0000256" key="1">
    <source>
        <dbReference type="ARBA" id="ARBA00023002"/>
    </source>
</evidence>
<dbReference type="InterPro" id="IPR016161">
    <property type="entry name" value="Ald_DH/histidinol_DH"/>
</dbReference>
<dbReference type="InterPro" id="IPR029510">
    <property type="entry name" value="Ald_DH_CS_GLU"/>
</dbReference>
<evidence type="ECO:0000256" key="3">
    <source>
        <dbReference type="RuleBase" id="RU003345"/>
    </source>
</evidence>
<feature type="active site" evidence="2">
    <location>
        <position position="264"/>
    </location>
</feature>
<dbReference type="InterPro" id="IPR015590">
    <property type="entry name" value="Aldehyde_DH_dom"/>
</dbReference>
<name>A0ABN2A7A3_9ACTN</name>
<keyword evidence="6" id="KW-1185">Reference proteome</keyword>
<evidence type="ECO:0000259" key="4">
    <source>
        <dbReference type="Pfam" id="PF00171"/>
    </source>
</evidence>
<evidence type="ECO:0000313" key="5">
    <source>
        <dbReference type="EMBL" id="GAA1513022.1"/>
    </source>
</evidence>
<dbReference type="EMBL" id="BAAAOR010000014">
    <property type="protein sequence ID" value="GAA1513022.1"/>
    <property type="molecule type" value="Genomic_DNA"/>
</dbReference>
<reference evidence="5 6" key="1">
    <citation type="journal article" date="2019" name="Int. J. Syst. Evol. Microbiol.">
        <title>The Global Catalogue of Microorganisms (GCM) 10K type strain sequencing project: providing services to taxonomists for standard genome sequencing and annotation.</title>
        <authorList>
            <consortium name="The Broad Institute Genomics Platform"/>
            <consortium name="The Broad Institute Genome Sequencing Center for Infectious Disease"/>
            <person name="Wu L."/>
            <person name="Ma J."/>
        </authorList>
    </citation>
    <scope>NUCLEOTIDE SEQUENCE [LARGE SCALE GENOMIC DNA]</scope>
    <source>
        <strain evidence="5 6">JCM 14942</strain>
    </source>
</reference>